<keyword evidence="2" id="KW-1185">Reference proteome</keyword>
<dbReference type="Proteomes" id="UP000241769">
    <property type="component" value="Unassembled WGS sequence"/>
</dbReference>
<gene>
    <name evidence="1" type="ORF">PROFUN_08403</name>
</gene>
<accession>A0A2P6NJR8</accession>
<dbReference type="EMBL" id="MDYQ01000067">
    <property type="protein sequence ID" value="PRP84203.1"/>
    <property type="molecule type" value="Genomic_DNA"/>
</dbReference>
<reference evidence="1 2" key="1">
    <citation type="journal article" date="2018" name="Genome Biol. Evol.">
        <title>Multiple Roots of Fruiting Body Formation in Amoebozoa.</title>
        <authorList>
            <person name="Hillmann F."/>
            <person name="Forbes G."/>
            <person name="Novohradska S."/>
            <person name="Ferling I."/>
            <person name="Riege K."/>
            <person name="Groth M."/>
            <person name="Westermann M."/>
            <person name="Marz M."/>
            <person name="Spaller T."/>
            <person name="Winckler T."/>
            <person name="Schaap P."/>
            <person name="Glockner G."/>
        </authorList>
    </citation>
    <scope>NUCLEOTIDE SEQUENCE [LARGE SCALE GENOMIC DNA]</scope>
    <source>
        <strain evidence="1 2">Jena</strain>
    </source>
</reference>
<dbReference type="InParanoid" id="A0A2P6NJR8"/>
<proteinExistence type="predicted"/>
<protein>
    <submittedName>
        <fullName evidence="1">Uncharacterized protein</fullName>
    </submittedName>
</protein>
<comment type="caution">
    <text evidence="1">The sequence shown here is derived from an EMBL/GenBank/DDBJ whole genome shotgun (WGS) entry which is preliminary data.</text>
</comment>
<organism evidence="1 2">
    <name type="scientific">Planoprotostelium fungivorum</name>
    <dbReference type="NCBI Taxonomy" id="1890364"/>
    <lineage>
        <taxon>Eukaryota</taxon>
        <taxon>Amoebozoa</taxon>
        <taxon>Evosea</taxon>
        <taxon>Variosea</taxon>
        <taxon>Cavosteliida</taxon>
        <taxon>Cavosteliaceae</taxon>
        <taxon>Planoprotostelium</taxon>
    </lineage>
</organism>
<name>A0A2P6NJR8_9EUKA</name>
<dbReference type="AlphaFoldDB" id="A0A2P6NJR8"/>
<evidence type="ECO:0000313" key="2">
    <source>
        <dbReference type="Proteomes" id="UP000241769"/>
    </source>
</evidence>
<evidence type="ECO:0000313" key="1">
    <source>
        <dbReference type="EMBL" id="PRP84203.1"/>
    </source>
</evidence>
<sequence>MSAKLAKSPVFGLQVQNSHLSFSPEAIIRTFVDKIMKRHKPDVATNSPEELALEILRAMDAALVIHCTSEGECIIFTNDSTKEMLPHFVTNIHQSQRDPSNTPDEVAHFWTTVRSVATTGIITKEDFKLETNVTAKFRKATILEQTYVVITVKKTKEQDQISRFLNHGPADENLISYLSDAVENDIIGLTLGMGSLYISLSSDMWEPGVTTYYAICPNTATACGIVPWMARGKTTADLNRSKPDIIQSAKKLEANLDPVTQRSSYSIETTKNATMHVEVKRISPKLHLSVLLVRKHKEKTRPKLPSNAKGVVDHVYRKNQWEAVLENVLEWVNDNLHHASTKRLKIPDEFFEDTQNIFCYIYTNAESFLPSRSADGFQWKSSYSAPSQSKLQKRYFYHKTEGPRMRRRVMWIDKLPHLQIIEYRHLDYHGDIPTDHLIGPEMMKWSDVISQVTDREDHKLHNTMDEIDREFSMGSLRGEVPYEDIQESTQVLSYVSGILNNWAVRHRAVQSSAPPL</sequence>